<accession>A0A9X0CPM8</accession>
<dbReference type="PROSITE" id="PS00237">
    <property type="entry name" value="G_PROTEIN_RECEP_F1_1"/>
    <property type="match status" value="1"/>
</dbReference>
<dbReference type="GO" id="GO:0004930">
    <property type="term" value="F:G protein-coupled receptor activity"/>
    <property type="evidence" value="ECO:0007669"/>
    <property type="project" value="UniProtKB-KW"/>
</dbReference>
<comment type="subcellular location">
    <subcellularLocation>
        <location evidence="1">Membrane</location>
    </subcellularLocation>
</comment>
<evidence type="ECO:0000256" key="5">
    <source>
        <dbReference type="RuleBase" id="RU000688"/>
    </source>
</evidence>
<feature type="transmembrane region" description="Helical" evidence="6">
    <location>
        <begin position="70"/>
        <end position="93"/>
    </location>
</feature>
<dbReference type="CDD" id="cd00637">
    <property type="entry name" value="7tm_classA_rhodopsin-like"/>
    <property type="match status" value="1"/>
</dbReference>
<evidence type="ECO:0000256" key="1">
    <source>
        <dbReference type="ARBA" id="ARBA00004370"/>
    </source>
</evidence>
<keyword evidence="9" id="KW-1185">Reference proteome</keyword>
<dbReference type="OrthoDB" id="2132067at2759"/>
<feature type="transmembrane region" description="Helical" evidence="6">
    <location>
        <begin position="157"/>
        <end position="177"/>
    </location>
</feature>
<keyword evidence="4 6" id="KW-0472">Membrane</keyword>
<feature type="domain" description="G-protein coupled receptors family 1 profile" evidence="7">
    <location>
        <begin position="49"/>
        <end position="315"/>
    </location>
</feature>
<dbReference type="PANTHER" id="PTHR45698">
    <property type="entry name" value="TRACE AMINE-ASSOCIATED RECEPTOR 19N-RELATED"/>
    <property type="match status" value="1"/>
</dbReference>
<dbReference type="Pfam" id="PF00001">
    <property type="entry name" value="7tm_1"/>
    <property type="match status" value="1"/>
</dbReference>
<gene>
    <name evidence="8" type="ORF">OS493_029770</name>
</gene>
<comment type="caution">
    <text evidence="8">The sequence shown here is derived from an EMBL/GenBank/DDBJ whole genome shotgun (WGS) entry which is preliminary data.</text>
</comment>
<evidence type="ECO:0000256" key="3">
    <source>
        <dbReference type="ARBA" id="ARBA00022989"/>
    </source>
</evidence>
<comment type="similarity">
    <text evidence="5">Belongs to the G-protein coupled receptor 1 family.</text>
</comment>
<feature type="transmembrane region" description="Helical" evidence="6">
    <location>
        <begin position="211"/>
        <end position="233"/>
    </location>
</feature>
<name>A0A9X0CPM8_9CNID</name>
<feature type="transmembrane region" description="Helical" evidence="6">
    <location>
        <begin position="254"/>
        <end position="276"/>
    </location>
</feature>
<dbReference type="PANTHER" id="PTHR45698:SF1">
    <property type="entry name" value="TRACE AMINE-ASSOCIATED RECEPTOR 13C-LIKE"/>
    <property type="match status" value="1"/>
</dbReference>
<dbReference type="PRINTS" id="PR00237">
    <property type="entry name" value="GPCRRHODOPSN"/>
</dbReference>
<dbReference type="InterPro" id="IPR000276">
    <property type="entry name" value="GPCR_Rhodpsn"/>
</dbReference>
<evidence type="ECO:0000256" key="2">
    <source>
        <dbReference type="ARBA" id="ARBA00022692"/>
    </source>
</evidence>
<keyword evidence="2 5" id="KW-0812">Transmembrane</keyword>
<evidence type="ECO:0000256" key="6">
    <source>
        <dbReference type="SAM" id="Phobius"/>
    </source>
</evidence>
<sequence>MNEKYKRSIERLNTTKRQTCKTEVMHMVYNRVLSQRLFFAAVAILSITGNLFFIALIVRNRKLMKNAYHWILLSLAITDMMTGIFLLLTPVYIIGEQPALTGENIGSAIFCYIVANQFLVFTLGIVSLYTVTLLAVERWFAVFRPLRYRTTFRSHKVHKYLITVWVSSFVANSTHIIETKYVLHGDNTTNHGDNTTNRCVFHGVAGNEARAAIGVLEICIKFLIPAGILLVTFTRLYRYRKDSAVLTTARRSSYVALTRVTHMAAITSFVMVLCWFPNQLFYLLFKLNVVQLNTAWHRATVILCMFNSCLNPCIFLLSNKIYREKAKELLQSCRGLLKNDEISLAESNHVVQSVVCVKFIKGNFLEEDKVEIFEHALNTSLAMHSHELS</sequence>
<organism evidence="8 9">
    <name type="scientific">Desmophyllum pertusum</name>
    <dbReference type="NCBI Taxonomy" id="174260"/>
    <lineage>
        <taxon>Eukaryota</taxon>
        <taxon>Metazoa</taxon>
        <taxon>Cnidaria</taxon>
        <taxon>Anthozoa</taxon>
        <taxon>Hexacorallia</taxon>
        <taxon>Scleractinia</taxon>
        <taxon>Caryophylliina</taxon>
        <taxon>Caryophylliidae</taxon>
        <taxon>Desmophyllum</taxon>
    </lineage>
</organism>
<feature type="transmembrane region" description="Helical" evidence="6">
    <location>
        <begin position="296"/>
        <end position="317"/>
    </location>
</feature>
<proteinExistence type="inferred from homology"/>
<dbReference type="Gene3D" id="1.20.1070.10">
    <property type="entry name" value="Rhodopsin 7-helix transmembrane proteins"/>
    <property type="match status" value="1"/>
</dbReference>
<evidence type="ECO:0000313" key="9">
    <source>
        <dbReference type="Proteomes" id="UP001163046"/>
    </source>
</evidence>
<evidence type="ECO:0000313" key="8">
    <source>
        <dbReference type="EMBL" id="KAJ7370781.1"/>
    </source>
</evidence>
<keyword evidence="5" id="KW-0675">Receptor</keyword>
<keyword evidence="5" id="KW-0297">G-protein coupled receptor</keyword>
<evidence type="ECO:0000256" key="4">
    <source>
        <dbReference type="ARBA" id="ARBA00023136"/>
    </source>
</evidence>
<dbReference type="SUPFAM" id="SSF81321">
    <property type="entry name" value="Family A G protein-coupled receptor-like"/>
    <property type="match status" value="1"/>
</dbReference>
<dbReference type="InterPro" id="IPR017452">
    <property type="entry name" value="GPCR_Rhodpsn_7TM"/>
</dbReference>
<dbReference type="PROSITE" id="PS50262">
    <property type="entry name" value="G_PROTEIN_RECEP_F1_2"/>
    <property type="match status" value="1"/>
</dbReference>
<reference evidence="8" key="1">
    <citation type="submission" date="2023-01" db="EMBL/GenBank/DDBJ databases">
        <title>Genome assembly of the deep-sea coral Lophelia pertusa.</title>
        <authorList>
            <person name="Herrera S."/>
            <person name="Cordes E."/>
        </authorList>
    </citation>
    <scope>NUCLEOTIDE SEQUENCE</scope>
    <source>
        <strain evidence="8">USNM1676648</strain>
        <tissue evidence="8">Polyp</tissue>
    </source>
</reference>
<evidence type="ECO:0000259" key="7">
    <source>
        <dbReference type="PROSITE" id="PS50262"/>
    </source>
</evidence>
<feature type="transmembrane region" description="Helical" evidence="6">
    <location>
        <begin position="37"/>
        <end position="58"/>
    </location>
</feature>
<keyword evidence="5" id="KW-0807">Transducer</keyword>
<dbReference type="EMBL" id="MU826856">
    <property type="protein sequence ID" value="KAJ7370781.1"/>
    <property type="molecule type" value="Genomic_DNA"/>
</dbReference>
<protein>
    <recommendedName>
        <fullName evidence="7">G-protein coupled receptors family 1 profile domain-containing protein</fullName>
    </recommendedName>
</protein>
<dbReference type="AlphaFoldDB" id="A0A9X0CPM8"/>
<dbReference type="Proteomes" id="UP001163046">
    <property type="component" value="Unassembled WGS sequence"/>
</dbReference>
<keyword evidence="3 6" id="KW-1133">Transmembrane helix</keyword>
<dbReference type="GO" id="GO:0016020">
    <property type="term" value="C:membrane"/>
    <property type="evidence" value="ECO:0007669"/>
    <property type="project" value="UniProtKB-SubCell"/>
</dbReference>
<feature type="transmembrane region" description="Helical" evidence="6">
    <location>
        <begin position="105"/>
        <end position="136"/>
    </location>
</feature>